<reference evidence="9 10" key="2">
    <citation type="submission" date="2020-02" db="EMBL/GenBank/DDBJ databases">
        <title>Genome sequences of Thiorhodococcus mannitoliphagus and Thiorhodococcus minor, purple sulfur photosynthetic bacteria in the gammaproteobacterial family, Chromatiaceae.</title>
        <authorList>
            <person name="Aviles F.A."/>
            <person name="Meyer T.E."/>
            <person name="Kyndt J.A."/>
        </authorList>
    </citation>
    <scope>NUCLEOTIDE SEQUENCE [LARGE SCALE GENOMIC DNA]</scope>
    <source>
        <strain evidence="9 10">DSM 18266</strain>
    </source>
</reference>
<evidence type="ECO:0000313" key="10">
    <source>
        <dbReference type="Proteomes" id="UP000471640"/>
    </source>
</evidence>
<dbReference type="NCBIfam" id="TIGR04178">
    <property type="entry name" value="exo_archaeo"/>
    <property type="match status" value="1"/>
</dbReference>
<feature type="transmembrane region" description="Helical" evidence="8">
    <location>
        <begin position="134"/>
        <end position="153"/>
    </location>
</feature>
<dbReference type="InterPro" id="IPR026392">
    <property type="entry name" value="Exo/Archaeosortase_dom"/>
</dbReference>
<evidence type="ECO:0000256" key="4">
    <source>
        <dbReference type="ARBA" id="ARBA00022692"/>
    </source>
</evidence>
<dbReference type="RefSeq" id="WP_164652427.1">
    <property type="nucleotide sequence ID" value="NZ_JAAIJR010000011.1"/>
</dbReference>
<evidence type="ECO:0000256" key="5">
    <source>
        <dbReference type="ARBA" id="ARBA00022801"/>
    </source>
</evidence>
<evidence type="ECO:0000256" key="8">
    <source>
        <dbReference type="SAM" id="Phobius"/>
    </source>
</evidence>
<accession>A0A6P1DV11</accession>
<evidence type="ECO:0000256" key="1">
    <source>
        <dbReference type="ARBA" id="ARBA00004651"/>
    </source>
</evidence>
<dbReference type="GO" id="GO:0008233">
    <property type="term" value="F:peptidase activity"/>
    <property type="evidence" value="ECO:0007669"/>
    <property type="project" value="UniProtKB-KW"/>
</dbReference>
<keyword evidence="7 8" id="KW-0472">Membrane</keyword>
<evidence type="ECO:0000256" key="3">
    <source>
        <dbReference type="ARBA" id="ARBA00022670"/>
    </source>
</evidence>
<keyword evidence="6 8" id="KW-1133">Transmembrane helix</keyword>
<sequence>MTRFFLIFTLLVVVPFAAELTPIVQSVFVMPFTSVIARASALLMQAWDAEVLAQGKIIWDASSGFAVSIEAGCNGVEAGIVLLAAMLAFPATWQEKLAGITVGLVTVQGLNLIRIITLFYIGQWNQTLFEWAHLYIWQALIMLDVLVVFLLWLRWLSKREASTTAAIPASNLDG</sequence>
<reference evidence="10" key="1">
    <citation type="journal article" date="2020" name="Microbiol. Resour. Announc.">
        <title>Draft Genome Sequences of Thiorhodococcus mannitoliphagus and Thiorhodococcus minor, Purple Sulfur Photosynthetic Bacteria in the Gammaproteobacterial Family Chromatiaceae.</title>
        <authorList>
            <person name="Aviles F.A."/>
            <person name="Meyer T.E."/>
            <person name="Kyndt J.A."/>
        </authorList>
    </citation>
    <scope>NUCLEOTIDE SEQUENCE [LARGE SCALE GENOMIC DNA]</scope>
    <source>
        <strain evidence="10">DSM 18266</strain>
    </source>
</reference>
<dbReference type="EC" id="3.4.22.-" evidence="9"/>
<keyword evidence="2" id="KW-1003">Cell membrane</keyword>
<evidence type="ECO:0000313" key="9">
    <source>
        <dbReference type="EMBL" id="NEX19525.1"/>
    </source>
</evidence>
<dbReference type="NCBIfam" id="TIGR04177">
    <property type="entry name" value="exosort_XrtH"/>
    <property type="match status" value="1"/>
</dbReference>
<keyword evidence="3" id="KW-0645">Protease</keyword>
<evidence type="ECO:0000256" key="6">
    <source>
        <dbReference type="ARBA" id="ARBA00022989"/>
    </source>
</evidence>
<dbReference type="AlphaFoldDB" id="A0A6P1DV11"/>
<dbReference type="Proteomes" id="UP000471640">
    <property type="component" value="Unassembled WGS sequence"/>
</dbReference>
<feature type="transmembrane region" description="Helical" evidence="8">
    <location>
        <begin position="97"/>
        <end position="122"/>
    </location>
</feature>
<gene>
    <name evidence="9" type="primary">xrtH</name>
    <name evidence="9" type="ORF">G3480_04220</name>
</gene>
<keyword evidence="10" id="KW-1185">Reference proteome</keyword>
<proteinExistence type="predicted"/>
<comment type="subcellular location">
    <subcellularLocation>
        <location evidence="1">Cell membrane</location>
        <topology evidence="1">Multi-pass membrane protein</topology>
    </subcellularLocation>
</comment>
<dbReference type="InterPro" id="IPR026441">
    <property type="entry name" value="Exosort_XrtH"/>
</dbReference>
<comment type="caution">
    <text evidence="9">The sequence shown here is derived from an EMBL/GenBank/DDBJ whole genome shotgun (WGS) entry which is preliminary data.</text>
</comment>
<dbReference type="GO" id="GO:0005886">
    <property type="term" value="C:plasma membrane"/>
    <property type="evidence" value="ECO:0007669"/>
    <property type="project" value="UniProtKB-SubCell"/>
</dbReference>
<evidence type="ECO:0000256" key="7">
    <source>
        <dbReference type="ARBA" id="ARBA00023136"/>
    </source>
</evidence>
<dbReference type="EMBL" id="JAAIJR010000011">
    <property type="protein sequence ID" value="NEX19525.1"/>
    <property type="molecule type" value="Genomic_DNA"/>
</dbReference>
<evidence type="ECO:0000256" key="2">
    <source>
        <dbReference type="ARBA" id="ARBA00022475"/>
    </source>
</evidence>
<keyword evidence="5 9" id="KW-0378">Hydrolase</keyword>
<protein>
    <submittedName>
        <fullName evidence="9">Exosortase H</fullName>
        <ecNumber evidence="9">3.4.22.-</ecNumber>
    </submittedName>
</protein>
<organism evidence="9 10">
    <name type="scientific">Thiorhodococcus mannitoliphagus</name>
    <dbReference type="NCBI Taxonomy" id="329406"/>
    <lineage>
        <taxon>Bacteria</taxon>
        <taxon>Pseudomonadati</taxon>
        <taxon>Pseudomonadota</taxon>
        <taxon>Gammaproteobacteria</taxon>
        <taxon>Chromatiales</taxon>
        <taxon>Chromatiaceae</taxon>
        <taxon>Thiorhodococcus</taxon>
    </lineage>
</organism>
<name>A0A6P1DV11_9GAMM</name>
<dbReference type="GO" id="GO:0006508">
    <property type="term" value="P:proteolysis"/>
    <property type="evidence" value="ECO:0007669"/>
    <property type="project" value="UniProtKB-KW"/>
</dbReference>
<keyword evidence="4 8" id="KW-0812">Transmembrane</keyword>